<sequence length="513" mass="55684">QGLCRYLELEAKEVLQANGVVIGFDSRHNSERFAETAAAVFLSQGFKVHLFGACVPTPFVAAGVAEIGAAAGIMVTARACACSWSQQVYWGNGTQITPPHDEGIANAITQNLDLWSLPEDVRNHTLDPTEQITSTYFAKLESLRYRGLEENGKAHPLTYTPLHGLGAAPVQRALSQFGLPAPHVVAVQAQPDPEFPTVAFPNPEEGAGTWRLAFEEGAARGDRLVMANDPDVDRLCVAEADPGTSGGWRAFTGNEMAALIAHWVWANYRRTHPQVPASNCAMLASTVSSKFLAAMSAAEGFRFEETLTGFKWIGNRAIELEQQGVQVLFAFEEAIGFMLGPYKDKDGISAAAVFAEMAADAYAHGTTLKETLAELYDRYGFSAFRSGYFIADRPELNKAVFERLRAGGKYPQTIAGLRVTSVRDLGTGLDTSRPNQRTTMPWRQGDMMITYNMEGGGTLTLRASGTEPKLKYYLEVVSDAGTATQTADRLAEAVDCELVQAQQSGLRRPATCH</sequence>
<dbReference type="Proteomes" id="UP000815325">
    <property type="component" value="Unassembled WGS sequence"/>
</dbReference>
<dbReference type="EC" id="5.4.2.2" evidence="4"/>
<comment type="caution">
    <text evidence="13">The sequence shown here is derived from an EMBL/GenBank/DDBJ whole genome shotgun (WGS) entry which is preliminary data.</text>
</comment>
<evidence type="ECO:0000256" key="4">
    <source>
        <dbReference type="ARBA" id="ARBA00012728"/>
    </source>
</evidence>
<feature type="non-terminal residue" evidence="13">
    <location>
        <position position="1"/>
    </location>
</feature>
<protein>
    <recommendedName>
        <fullName evidence="4">phosphoglucomutase (alpha-D-glucose-1,6-bisphosphate-dependent)</fullName>
        <ecNumber evidence="4">5.4.2.2</ecNumber>
    </recommendedName>
</protein>
<dbReference type="InterPro" id="IPR016055">
    <property type="entry name" value="A-D-PHexomutase_a/b/a-I/II/III"/>
</dbReference>
<gene>
    <name evidence="13" type="ORF">DUNSADRAFT_14024</name>
</gene>
<feature type="domain" description="Alpha-D-phosphohexomutase alpha/beta/alpha" evidence="11">
    <location>
        <begin position="154"/>
        <end position="239"/>
    </location>
</feature>
<dbReference type="SUPFAM" id="SSF55957">
    <property type="entry name" value="Phosphoglucomutase, C-terminal domain"/>
    <property type="match status" value="1"/>
</dbReference>
<organism evidence="13 14">
    <name type="scientific">Dunaliella salina</name>
    <name type="common">Green alga</name>
    <name type="synonym">Protococcus salinus</name>
    <dbReference type="NCBI Taxonomy" id="3046"/>
    <lineage>
        <taxon>Eukaryota</taxon>
        <taxon>Viridiplantae</taxon>
        <taxon>Chlorophyta</taxon>
        <taxon>core chlorophytes</taxon>
        <taxon>Chlorophyceae</taxon>
        <taxon>CS clade</taxon>
        <taxon>Chlamydomonadales</taxon>
        <taxon>Dunaliellaceae</taxon>
        <taxon>Dunaliella</taxon>
    </lineage>
</organism>
<feature type="domain" description="Alpha-D-phosphohexomutase alpha/beta/alpha" evidence="12">
    <location>
        <begin position="253"/>
        <end position="379"/>
    </location>
</feature>
<feature type="domain" description="Alpha-D-phosphohexomutase C-terminal" evidence="9">
    <location>
        <begin position="455"/>
        <end position="492"/>
    </location>
</feature>
<dbReference type="Pfam" id="PF00408">
    <property type="entry name" value="PGM_PMM_IV"/>
    <property type="match status" value="1"/>
</dbReference>
<evidence type="ECO:0000259" key="12">
    <source>
        <dbReference type="Pfam" id="PF02880"/>
    </source>
</evidence>
<keyword evidence="6" id="KW-0479">Metal-binding</keyword>
<comment type="catalytic activity">
    <reaction evidence="1">
        <text>alpha-D-glucose 1-phosphate = alpha-D-glucose 6-phosphate</text>
        <dbReference type="Rhea" id="RHEA:23536"/>
        <dbReference type="ChEBI" id="CHEBI:58225"/>
        <dbReference type="ChEBI" id="CHEBI:58601"/>
        <dbReference type="EC" id="5.4.2.2"/>
    </reaction>
</comment>
<keyword evidence="7" id="KW-0460">Magnesium</keyword>
<dbReference type="InterPro" id="IPR005846">
    <property type="entry name" value="A-D-PHexomutase_a/b/a-III"/>
</dbReference>
<dbReference type="Gene3D" id="3.30.310.50">
    <property type="entry name" value="Alpha-D-phosphohexomutase, C-terminal domain"/>
    <property type="match status" value="1"/>
</dbReference>
<evidence type="ECO:0000256" key="3">
    <source>
        <dbReference type="ARBA" id="ARBA00010231"/>
    </source>
</evidence>
<feature type="domain" description="Alpha-D-phosphohexomutase alpha/beta/alpha" evidence="10">
    <location>
        <begin position="12"/>
        <end position="111"/>
    </location>
</feature>
<dbReference type="InterPro" id="IPR036900">
    <property type="entry name" value="A-D-PHexomutase_C_sf"/>
</dbReference>
<comment type="cofactor">
    <cofactor evidence="2">
        <name>Mg(2+)</name>
        <dbReference type="ChEBI" id="CHEBI:18420"/>
    </cofactor>
</comment>
<reference evidence="13" key="1">
    <citation type="submission" date="2017-08" db="EMBL/GenBank/DDBJ databases">
        <authorList>
            <person name="Polle J.E."/>
            <person name="Barry K."/>
            <person name="Cushman J."/>
            <person name="Schmutz J."/>
            <person name="Tran D."/>
            <person name="Hathwaick L.T."/>
            <person name="Yim W.C."/>
            <person name="Jenkins J."/>
            <person name="Mckie-Krisberg Z.M."/>
            <person name="Prochnik S."/>
            <person name="Lindquist E."/>
            <person name="Dockter R.B."/>
            <person name="Adam C."/>
            <person name="Molina H."/>
            <person name="Bunkerborg J."/>
            <person name="Jin E."/>
            <person name="Buchheim M."/>
            <person name="Magnuson J."/>
        </authorList>
    </citation>
    <scope>NUCLEOTIDE SEQUENCE</scope>
    <source>
        <strain evidence="13">CCAP 19/18</strain>
    </source>
</reference>
<dbReference type="Pfam" id="PF02878">
    <property type="entry name" value="PGM_PMM_I"/>
    <property type="match status" value="1"/>
</dbReference>
<dbReference type="InterPro" id="IPR005843">
    <property type="entry name" value="A-D-PHexomutase_C"/>
</dbReference>
<dbReference type="CDD" id="cd05799">
    <property type="entry name" value="PGM2"/>
    <property type="match status" value="1"/>
</dbReference>
<keyword evidence="14" id="KW-1185">Reference proteome</keyword>
<name>A0ABQ7H2W1_DUNSA</name>
<evidence type="ECO:0000256" key="6">
    <source>
        <dbReference type="ARBA" id="ARBA00022723"/>
    </source>
</evidence>
<evidence type="ECO:0000256" key="8">
    <source>
        <dbReference type="ARBA" id="ARBA00023235"/>
    </source>
</evidence>
<dbReference type="Pfam" id="PF02879">
    <property type="entry name" value="PGM_PMM_II"/>
    <property type="match status" value="1"/>
</dbReference>
<evidence type="ECO:0000259" key="9">
    <source>
        <dbReference type="Pfam" id="PF00408"/>
    </source>
</evidence>
<comment type="similarity">
    <text evidence="3">Belongs to the phosphohexose mutase family.</text>
</comment>
<evidence type="ECO:0000313" key="13">
    <source>
        <dbReference type="EMBL" id="KAF5841193.1"/>
    </source>
</evidence>
<evidence type="ECO:0000256" key="2">
    <source>
        <dbReference type="ARBA" id="ARBA00001946"/>
    </source>
</evidence>
<dbReference type="PANTHER" id="PTHR45745:SF1">
    <property type="entry name" value="PHOSPHOGLUCOMUTASE 2B-RELATED"/>
    <property type="match status" value="1"/>
</dbReference>
<evidence type="ECO:0000259" key="11">
    <source>
        <dbReference type="Pfam" id="PF02879"/>
    </source>
</evidence>
<proteinExistence type="inferred from homology"/>
<evidence type="ECO:0000256" key="5">
    <source>
        <dbReference type="ARBA" id="ARBA00022553"/>
    </source>
</evidence>
<dbReference type="Pfam" id="PF02880">
    <property type="entry name" value="PGM_PMM_III"/>
    <property type="match status" value="1"/>
</dbReference>
<dbReference type="EMBL" id="MU069492">
    <property type="protein sequence ID" value="KAF5841193.1"/>
    <property type="molecule type" value="Genomic_DNA"/>
</dbReference>
<evidence type="ECO:0000256" key="7">
    <source>
        <dbReference type="ARBA" id="ARBA00022842"/>
    </source>
</evidence>
<dbReference type="InterPro" id="IPR005845">
    <property type="entry name" value="A-D-PHexomutase_a/b/a-II"/>
</dbReference>
<evidence type="ECO:0000256" key="1">
    <source>
        <dbReference type="ARBA" id="ARBA00000443"/>
    </source>
</evidence>
<keyword evidence="8" id="KW-0413">Isomerase</keyword>
<dbReference type="InterPro" id="IPR005844">
    <property type="entry name" value="A-D-PHexomutase_a/b/a-I"/>
</dbReference>
<evidence type="ECO:0000313" key="14">
    <source>
        <dbReference type="Proteomes" id="UP000815325"/>
    </source>
</evidence>
<keyword evidence="5" id="KW-0597">Phosphoprotein</keyword>
<accession>A0ABQ7H2W1</accession>
<dbReference type="SUPFAM" id="SSF53738">
    <property type="entry name" value="Phosphoglucomutase, first 3 domains"/>
    <property type="match status" value="3"/>
</dbReference>
<dbReference type="Gene3D" id="3.40.120.10">
    <property type="entry name" value="Alpha-D-Glucose-1,6-Bisphosphate, subunit A, domain 3"/>
    <property type="match status" value="3"/>
</dbReference>
<evidence type="ECO:0000259" key="10">
    <source>
        <dbReference type="Pfam" id="PF02878"/>
    </source>
</evidence>
<dbReference type="PANTHER" id="PTHR45745">
    <property type="entry name" value="PHOSPHOMANNOMUTASE 45A"/>
    <property type="match status" value="1"/>
</dbReference>